<name>A0A0F9E5J0_9ZZZZ</name>
<gene>
    <name evidence="1" type="ORF">LCGC14_2467010</name>
</gene>
<sequence>GSFYWRYDDTDVLMVYGQFGQWVHFKVIWSGNDVDVYVNGTKELDTFWSDSATTLTRIDFMSFDNSSFYVDAVGFSWDSDYDVGDNINSHGKEVITELEDAGWEINEKPYTSIGISGEFNSHKKFLNLTDNTLSQIYIYEQLSSNKITGSVELYLKTSDVTKEVIVQLYNSGWSVYVVQLKIDSSTFYYEGAGWTVVPNAPTPVNDVWYHVKITWDCTTDKSHIWINNIDSGELDNGGLTNEVSGFVFRTNNADSGYSVYFDAISYSWDEPTSYFVGSYNQHSNIEALIDFVIDIPFDYYEREIIQLNISSLHYTSIRTNTSFNLFGNIISTWTSMDNDSYITETAVEYNILNYTGISGLFNNSGNLKIRYYAFNNSEFNLKIDKLNVTIYFKTVLSYNKTLELLGTWKYRFKLDIGLGSAYNQSWIYFNVILPINNFEGISENNYITRWIMQGNDITAVEDFSDDINPSNSWDLYNVAPVDFYEHPSVVDNYLLDNYTAQGSTYESPAQ</sequence>
<evidence type="ECO:0000313" key="1">
    <source>
        <dbReference type="EMBL" id="KKL19283.1"/>
    </source>
</evidence>
<proteinExistence type="predicted"/>
<organism evidence="1">
    <name type="scientific">marine sediment metagenome</name>
    <dbReference type="NCBI Taxonomy" id="412755"/>
    <lineage>
        <taxon>unclassified sequences</taxon>
        <taxon>metagenomes</taxon>
        <taxon>ecological metagenomes</taxon>
    </lineage>
</organism>
<dbReference type="EMBL" id="LAZR01038542">
    <property type="protein sequence ID" value="KKL19283.1"/>
    <property type="molecule type" value="Genomic_DNA"/>
</dbReference>
<feature type="non-terminal residue" evidence="1">
    <location>
        <position position="510"/>
    </location>
</feature>
<accession>A0A0F9E5J0</accession>
<feature type="non-terminal residue" evidence="1">
    <location>
        <position position="1"/>
    </location>
</feature>
<protein>
    <submittedName>
        <fullName evidence="1">Uncharacterized protein</fullName>
    </submittedName>
</protein>
<comment type="caution">
    <text evidence="1">The sequence shown here is derived from an EMBL/GenBank/DDBJ whole genome shotgun (WGS) entry which is preliminary data.</text>
</comment>
<dbReference type="AlphaFoldDB" id="A0A0F9E5J0"/>
<reference evidence="1" key="1">
    <citation type="journal article" date="2015" name="Nature">
        <title>Complex archaea that bridge the gap between prokaryotes and eukaryotes.</title>
        <authorList>
            <person name="Spang A."/>
            <person name="Saw J.H."/>
            <person name="Jorgensen S.L."/>
            <person name="Zaremba-Niedzwiedzka K."/>
            <person name="Martijn J."/>
            <person name="Lind A.E."/>
            <person name="van Eijk R."/>
            <person name="Schleper C."/>
            <person name="Guy L."/>
            <person name="Ettema T.J."/>
        </authorList>
    </citation>
    <scope>NUCLEOTIDE SEQUENCE</scope>
</reference>